<dbReference type="AlphaFoldDB" id="A0A1I7AW30"/>
<proteinExistence type="predicted"/>
<evidence type="ECO:0008006" key="3">
    <source>
        <dbReference type="Google" id="ProtNLM"/>
    </source>
</evidence>
<dbReference type="RefSeq" id="WP_093580474.1">
    <property type="nucleotide sequence ID" value="NZ_FPBA01000011.1"/>
</dbReference>
<dbReference type="Proteomes" id="UP000199546">
    <property type="component" value="Unassembled WGS sequence"/>
</dbReference>
<protein>
    <recommendedName>
        <fullName evidence="3">Helix-hairpin-helix domain-containing protein</fullName>
    </recommendedName>
</protein>
<evidence type="ECO:0000313" key="2">
    <source>
        <dbReference type="Proteomes" id="UP000199546"/>
    </source>
</evidence>
<dbReference type="Gene3D" id="1.10.150.20">
    <property type="entry name" value="5' to 3' exonuclease, C-terminal subdomain"/>
    <property type="match status" value="1"/>
</dbReference>
<evidence type="ECO:0000313" key="1">
    <source>
        <dbReference type="EMBL" id="SFT79118.1"/>
    </source>
</evidence>
<dbReference type="OrthoDB" id="121143at2"/>
<reference evidence="2" key="1">
    <citation type="submission" date="2016-10" db="EMBL/GenBank/DDBJ databases">
        <authorList>
            <person name="Varghese N."/>
            <person name="Submissions S."/>
        </authorList>
    </citation>
    <scope>NUCLEOTIDE SEQUENCE [LARGE SCALE GENOMIC DNA]</scope>
    <source>
        <strain evidence="2">DSM 46136</strain>
    </source>
</reference>
<name>A0A1I7AW30_9ACTN</name>
<accession>A0A1I7AW30</accession>
<organism evidence="1 2">
    <name type="scientific">Geodermatophilus amargosae</name>
    <dbReference type="NCBI Taxonomy" id="1296565"/>
    <lineage>
        <taxon>Bacteria</taxon>
        <taxon>Bacillati</taxon>
        <taxon>Actinomycetota</taxon>
        <taxon>Actinomycetes</taxon>
        <taxon>Geodermatophilales</taxon>
        <taxon>Geodermatophilaceae</taxon>
        <taxon>Geodermatophilus</taxon>
    </lineage>
</organism>
<dbReference type="EMBL" id="FPBA01000011">
    <property type="protein sequence ID" value="SFT79118.1"/>
    <property type="molecule type" value="Genomic_DNA"/>
</dbReference>
<sequence length="63" mass="6509">MTPLDELPRIGRPATQALQLAGYTGLGQLAGVPRATLAALHGVGPEALRILDEALAEHGLRLG</sequence>
<gene>
    <name evidence="1" type="ORF">SAMN05660657_03078</name>
</gene>
<dbReference type="STRING" id="1296565.SAMN05660657_03078"/>
<keyword evidence="2" id="KW-1185">Reference proteome</keyword>
<dbReference type="SUPFAM" id="SSF47789">
    <property type="entry name" value="C-terminal domain of RNA polymerase alpha subunit"/>
    <property type="match status" value="1"/>
</dbReference>